<protein>
    <submittedName>
        <fullName evidence="2">Uncharacterized protein</fullName>
    </submittedName>
</protein>
<feature type="region of interest" description="Disordered" evidence="1">
    <location>
        <begin position="48"/>
        <end position="68"/>
    </location>
</feature>
<evidence type="ECO:0000256" key="1">
    <source>
        <dbReference type="SAM" id="MobiDB-lite"/>
    </source>
</evidence>
<dbReference type="AlphaFoldDB" id="A0A543KBG7"/>
<organism evidence="2 3">
    <name type="scientific">Roseinatronobacter monicus</name>
    <dbReference type="NCBI Taxonomy" id="393481"/>
    <lineage>
        <taxon>Bacteria</taxon>
        <taxon>Pseudomonadati</taxon>
        <taxon>Pseudomonadota</taxon>
        <taxon>Alphaproteobacteria</taxon>
        <taxon>Rhodobacterales</taxon>
        <taxon>Paracoccaceae</taxon>
        <taxon>Roseinatronobacter</taxon>
    </lineage>
</organism>
<accession>A0A543KBG7</accession>
<dbReference type="RefSeq" id="WP_142080129.1">
    <property type="nucleotide sequence ID" value="NZ_VFPT01000001.1"/>
</dbReference>
<dbReference type="Proteomes" id="UP000320582">
    <property type="component" value="Unassembled WGS sequence"/>
</dbReference>
<evidence type="ECO:0000313" key="3">
    <source>
        <dbReference type="Proteomes" id="UP000320582"/>
    </source>
</evidence>
<reference evidence="2 3" key="1">
    <citation type="submission" date="2019-06" db="EMBL/GenBank/DDBJ databases">
        <title>Genomic Encyclopedia of Archaeal and Bacterial Type Strains, Phase II (KMG-II): from individual species to whole genera.</title>
        <authorList>
            <person name="Goeker M."/>
        </authorList>
    </citation>
    <scope>NUCLEOTIDE SEQUENCE [LARGE SCALE GENOMIC DNA]</scope>
    <source>
        <strain evidence="2 3">DSM 18423</strain>
    </source>
</reference>
<name>A0A543KBG7_9RHOB</name>
<dbReference type="OrthoDB" id="10002537at2"/>
<dbReference type="EMBL" id="VFPT01000001">
    <property type="protein sequence ID" value="TQM92415.1"/>
    <property type="molecule type" value="Genomic_DNA"/>
</dbReference>
<keyword evidence="3" id="KW-1185">Reference proteome</keyword>
<sequence length="360" mass="40226">MTNRVYPIHGAIVAQMKKLTNEGYHYTTKESIAYAILQRWHAEHHDAGSGWTHGIGKKAGPPPDPSRENRHAAWARYYADNGSTPQNIGGWRMAAEVLGIEVEKIVTFSDSSPSKPDDFPTVYPRMPGETPLFELANLDVAEPYPIKGANVVFAEDDRRQDIGLSARPTFGTLRDEELSDPDGNLLAVADLEVTYANLIVHTADEHMSLLGGIGIDGEEERAGLICRYNGPGQDDKKIHFEVRLAESKDESQPTRLRRDTLAGMSVELSNIVELRGKFTQDDWIGIGIKTGAIQIVSFEFLAPSEENTQNVYSFKSQVKRQVLKRGLELDENDGSHRRIRLASQKYFMKRIFDEGEPSSE</sequence>
<gene>
    <name evidence="2" type="ORF">BD293_1021</name>
</gene>
<evidence type="ECO:0000313" key="2">
    <source>
        <dbReference type="EMBL" id="TQM92415.1"/>
    </source>
</evidence>
<comment type="caution">
    <text evidence="2">The sequence shown here is derived from an EMBL/GenBank/DDBJ whole genome shotgun (WGS) entry which is preliminary data.</text>
</comment>
<proteinExistence type="predicted"/>